<dbReference type="AlphaFoldDB" id="A0A839QIZ9"/>
<name>A0A839QIZ9_9MICC</name>
<evidence type="ECO:0008006" key="3">
    <source>
        <dbReference type="Google" id="ProtNLM"/>
    </source>
</evidence>
<dbReference type="RefSeq" id="WP_183511662.1">
    <property type="nucleotide sequence ID" value="NZ_BAABGK010000012.1"/>
</dbReference>
<dbReference type="InterPro" id="IPR019675">
    <property type="entry name" value="DUF2550"/>
</dbReference>
<sequence length="138" mass="15200">MPLLILAAALLLVLMMLGAMGVRRFQLRRTLGTFDASISTVPGRWTMGVCRYGEGELAFLRLFSVSPIPVRRFVRSSVELQGWRKPEEAEHGKVQPGCVIVKMEYEGQSVLVAMDYGAYNGLSAWVEAGPAVGIGVWR</sequence>
<gene>
    <name evidence="1" type="ORF">E9229_002579</name>
</gene>
<organism evidence="1 2">
    <name type="scientific">Paeniglutamicibacter cryotolerans</name>
    <dbReference type="NCBI Taxonomy" id="670079"/>
    <lineage>
        <taxon>Bacteria</taxon>
        <taxon>Bacillati</taxon>
        <taxon>Actinomycetota</taxon>
        <taxon>Actinomycetes</taxon>
        <taxon>Micrococcales</taxon>
        <taxon>Micrococcaceae</taxon>
        <taxon>Paeniglutamicibacter</taxon>
    </lineage>
</organism>
<comment type="caution">
    <text evidence="1">The sequence shown here is derived from an EMBL/GenBank/DDBJ whole genome shotgun (WGS) entry which is preliminary data.</text>
</comment>
<proteinExistence type="predicted"/>
<accession>A0A839QIZ9</accession>
<reference evidence="1 2" key="1">
    <citation type="submission" date="2020-08" db="EMBL/GenBank/DDBJ databases">
        <title>Sequencing the genomes of 1000 actinobacteria strains.</title>
        <authorList>
            <person name="Klenk H.-P."/>
        </authorList>
    </citation>
    <scope>NUCLEOTIDE SEQUENCE [LARGE SCALE GENOMIC DNA]</scope>
    <source>
        <strain evidence="1 2">DSM 22826</strain>
    </source>
</reference>
<protein>
    <recommendedName>
        <fullName evidence="3">DUF2550 family protein</fullName>
    </recommendedName>
</protein>
<dbReference type="Proteomes" id="UP000523000">
    <property type="component" value="Unassembled WGS sequence"/>
</dbReference>
<keyword evidence="2" id="KW-1185">Reference proteome</keyword>
<evidence type="ECO:0000313" key="2">
    <source>
        <dbReference type="Proteomes" id="UP000523000"/>
    </source>
</evidence>
<dbReference type="EMBL" id="JACHVS010000001">
    <property type="protein sequence ID" value="MBB2996388.1"/>
    <property type="molecule type" value="Genomic_DNA"/>
</dbReference>
<evidence type="ECO:0000313" key="1">
    <source>
        <dbReference type="EMBL" id="MBB2996388.1"/>
    </source>
</evidence>
<dbReference type="Pfam" id="PF10739">
    <property type="entry name" value="DUF2550"/>
    <property type="match status" value="1"/>
</dbReference>